<dbReference type="EMBL" id="CP041185">
    <property type="protein sequence ID" value="QDG69603.1"/>
    <property type="molecule type" value="Genomic_DNA"/>
</dbReference>
<dbReference type="Gene3D" id="3.40.710.10">
    <property type="entry name" value="DD-peptidase/beta-lactamase superfamily"/>
    <property type="match status" value="1"/>
</dbReference>
<dbReference type="InterPro" id="IPR050789">
    <property type="entry name" value="Diverse_Enzym_Activities"/>
</dbReference>
<name>A0A4Y6R9Q1_9BURK</name>
<keyword evidence="3" id="KW-1185">Reference proteome</keyword>
<evidence type="ECO:0000259" key="1">
    <source>
        <dbReference type="Pfam" id="PF00144"/>
    </source>
</evidence>
<dbReference type="OrthoDB" id="9801061at2"/>
<dbReference type="PANTHER" id="PTHR43283">
    <property type="entry name" value="BETA-LACTAMASE-RELATED"/>
    <property type="match status" value="1"/>
</dbReference>
<dbReference type="KEGG" id="jas:FJQ89_03620"/>
<accession>A0A4Y6R9Q1</accession>
<feature type="domain" description="Beta-lactamase-related" evidence="1">
    <location>
        <begin position="56"/>
        <end position="396"/>
    </location>
</feature>
<evidence type="ECO:0000313" key="3">
    <source>
        <dbReference type="Proteomes" id="UP000316665"/>
    </source>
</evidence>
<dbReference type="InterPro" id="IPR012338">
    <property type="entry name" value="Beta-lactam/transpept-like"/>
</dbReference>
<gene>
    <name evidence="2" type="ORF">FJQ89_03620</name>
</gene>
<reference evidence="2 3" key="1">
    <citation type="submission" date="2019-06" db="EMBL/GenBank/DDBJ databases">
        <title>Complete genome sequence of Janthinobacterium sp. SNU WT3 isolated from diseased rainbow trout.</title>
        <authorList>
            <person name="Oh W.T."/>
            <person name="Park S.C."/>
        </authorList>
    </citation>
    <scope>NUCLEOTIDE SEQUENCE [LARGE SCALE GENOMIC DNA]</scope>
    <source>
        <strain evidence="2 3">SNU WT3</strain>
    </source>
</reference>
<dbReference type="Proteomes" id="UP000316665">
    <property type="component" value="Chromosome"/>
</dbReference>
<protein>
    <submittedName>
        <fullName evidence="2">Beta-lactamase family protein</fullName>
    </submittedName>
</protein>
<evidence type="ECO:0000313" key="2">
    <source>
        <dbReference type="EMBL" id="QDG69603.1"/>
    </source>
</evidence>
<proteinExistence type="predicted"/>
<dbReference type="InterPro" id="IPR001466">
    <property type="entry name" value="Beta-lactam-related"/>
</dbReference>
<dbReference type="AlphaFoldDB" id="A0A4Y6R9Q1"/>
<organism evidence="2 3">
    <name type="scientific">Janthinobacterium tructae</name>
    <dbReference type="NCBI Taxonomy" id="2590869"/>
    <lineage>
        <taxon>Bacteria</taxon>
        <taxon>Pseudomonadati</taxon>
        <taxon>Pseudomonadota</taxon>
        <taxon>Betaproteobacteria</taxon>
        <taxon>Burkholderiales</taxon>
        <taxon>Oxalobacteraceae</taxon>
        <taxon>Janthinobacterium</taxon>
    </lineage>
</organism>
<sequence length="419" mass="45229">MSIAPMAGGNIVKIIKKWQKRVSMKRRSVLGLGVSLALLQTGCATDPARLAWETEFDGFMRDGLARTETPGMSVAVVRGEQTIFARGYGWADIQAGKKADANTVFHVASVSKLVTATAIMMLLEQGAFQLDDKVAAYLDFPLMHPKFPDVPITFRHLLNHTSGISDAVYEKTTAFAVQGDPRLPLRDFVKGYLSRGGAWYDADVSFAARPGTEWRYSNVGIALLGYLVGRLNPDGLDAFAQEHLFEPLGMDSTAWNLAGLPRRAVVAQPYAHKEAGLQVLPPVGYPDWPAGLLRSSAHDFARFLAIFSNGGRVDGHRYLQDATLQLFFAPQAAPVVPADSSVRQALVWLLRDVDGKPLATHSGGDPGAASVVCVDRASRTAVLAFANVSADKEFRSFQKEVVLRLLAHGGSGAPAVKKG</sequence>
<dbReference type="Pfam" id="PF00144">
    <property type="entry name" value="Beta-lactamase"/>
    <property type="match status" value="1"/>
</dbReference>
<dbReference type="SUPFAM" id="SSF56601">
    <property type="entry name" value="beta-lactamase/transpeptidase-like"/>
    <property type="match status" value="1"/>
</dbReference>